<gene>
    <name evidence="1" type="ORF">MON37_11155</name>
</gene>
<name>A0ABY3YDS7_9NEIS</name>
<dbReference type="RefSeq" id="WP_141752699.1">
    <property type="nucleotide sequence ID" value="NZ_CP094242.1"/>
</dbReference>
<sequence length="116" mass="13011">MKKLVLIALTGLLFGCSSEHDDLKTFMKCGIAANQLEQGAALKMISQKMEQYTKEKNIQGSARDAMYLGQEVRDEMNLEGQSFEGQIETLIDIYNSSKCVKLHEQPEIDVSSLLNH</sequence>
<organism evidence="1 2">
    <name type="scientific">Morococcus cerebrosus</name>
    <dbReference type="NCBI Taxonomy" id="1056807"/>
    <lineage>
        <taxon>Bacteria</taxon>
        <taxon>Pseudomonadati</taxon>
        <taxon>Pseudomonadota</taxon>
        <taxon>Betaproteobacteria</taxon>
        <taxon>Neisseriales</taxon>
        <taxon>Neisseriaceae</taxon>
        <taxon>Morococcus</taxon>
    </lineage>
</organism>
<accession>A0ABY3YDS7</accession>
<evidence type="ECO:0008006" key="3">
    <source>
        <dbReference type="Google" id="ProtNLM"/>
    </source>
</evidence>
<dbReference type="PROSITE" id="PS51257">
    <property type="entry name" value="PROKAR_LIPOPROTEIN"/>
    <property type="match status" value="1"/>
</dbReference>
<proteinExistence type="predicted"/>
<dbReference type="EMBL" id="CP094242">
    <property type="protein sequence ID" value="UNV87187.1"/>
    <property type="molecule type" value="Genomic_DNA"/>
</dbReference>
<evidence type="ECO:0000313" key="1">
    <source>
        <dbReference type="EMBL" id="UNV87187.1"/>
    </source>
</evidence>
<keyword evidence="2" id="KW-1185">Reference proteome</keyword>
<reference evidence="1 2" key="1">
    <citation type="submission" date="2022-03" db="EMBL/GenBank/DDBJ databases">
        <title>Genome sequencing of Morococcus cerebrosus.</title>
        <authorList>
            <person name="Baek M.-G."/>
            <person name="Yi H."/>
        </authorList>
    </citation>
    <scope>NUCLEOTIDE SEQUENCE [LARGE SCALE GENOMIC DNA]</scope>
    <source>
        <strain evidence="1 2">CIP 81.93</strain>
    </source>
</reference>
<dbReference type="Proteomes" id="UP000829504">
    <property type="component" value="Chromosome"/>
</dbReference>
<protein>
    <recommendedName>
        <fullName evidence="3">Lipoprotein</fullName>
    </recommendedName>
</protein>
<evidence type="ECO:0000313" key="2">
    <source>
        <dbReference type="Proteomes" id="UP000829504"/>
    </source>
</evidence>